<comment type="caution">
    <text evidence="2">The sequence shown here is derived from an EMBL/GenBank/DDBJ whole genome shotgun (WGS) entry which is preliminary data.</text>
</comment>
<evidence type="ECO:0000313" key="2">
    <source>
        <dbReference type="EMBL" id="EXI67103.1"/>
    </source>
</evidence>
<accession>A0A011MBK5</accession>
<protein>
    <submittedName>
        <fullName evidence="2">Plasmid stabilization system protein</fullName>
    </submittedName>
</protein>
<reference evidence="2" key="1">
    <citation type="submission" date="2014-02" db="EMBL/GenBank/DDBJ databases">
        <title>Expanding our view of genomic diversity in Candidatus Accumulibacter clades.</title>
        <authorList>
            <person name="Skennerton C.T."/>
            <person name="Barr J.J."/>
            <person name="Slater F.R."/>
            <person name="Bond P.L."/>
            <person name="Tyson G.W."/>
        </authorList>
    </citation>
    <scope>NUCLEOTIDE SEQUENCE [LARGE SCALE GENOMIC DNA]</scope>
</reference>
<evidence type="ECO:0000256" key="1">
    <source>
        <dbReference type="ARBA" id="ARBA00022649"/>
    </source>
</evidence>
<dbReference type="EMBL" id="JFAX01000012">
    <property type="protein sequence ID" value="EXI67103.1"/>
    <property type="molecule type" value="Genomic_DNA"/>
</dbReference>
<evidence type="ECO:0000313" key="3">
    <source>
        <dbReference type="Proteomes" id="UP000020218"/>
    </source>
</evidence>
<dbReference type="InterPro" id="IPR035093">
    <property type="entry name" value="RelE/ParE_toxin_dom_sf"/>
</dbReference>
<name>A0A011MBK5_9PROT</name>
<dbReference type="STRING" id="1454001.AW08_02205"/>
<keyword evidence="1" id="KW-1277">Toxin-antitoxin system</keyword>
<keyword evidence="3" id="KW-1185">Reference proteome</keyword>
<dbReference type="InterPro" id="IPR007712">
    <property type="entry name" value="RelE/ParE_toxin"/>
</dbReference>
<dbReference type="Proteomes" id="UP000020218">
    <property type="component" value="Unassembled WGS sequence"/>
</dbReference>
<organism evidence="2 3">
    <name type="scientific">Candidatus Accumulibacter adjunctus</name>
    <dbReference type="NCBI Taxonomy" id="1454001"/>
    <lineage>
        <taxon>Bacteria</taxon>
        <taxon>Pseudomonadati</taxon>
        <taxon>Pseudomonadota</taxon>
        <taxon>Betaproteobacteria</taxon>
        <taxon>Candidatus Accumulibacter</taxon>
    </lineage>
</organism>
<proteinExistence type="predicted"/>
<gene>
    <name evidence="2" type="ORF">AW08_02205</name>
</gene>
<dbReference type="Pfam" id="PF05016">
    <property type="entry name" value="ParE_toxin"/>
    <property type="match status" value="1"/>
</dbReference>
<sequence length="116" mass="13104">MSFVWQIRLAERAELDFLDITAWTAENFGARQAEYYAETVTLAMEALHDGPEIMGAKARDDIGSGIRTLHVARQGRKGRHLVVFKEAEGRIIDVLRLLHDSMDLPRHVPVANNQAH</sequence>
<dbReference type="AlphaFoldDB" id="A0A011MBK5"/>
<dbReference type="Gene3D" id="3.30.2310.20">
    <property type="entry name" value="RelE-like"/>
    <property type="match status" value="1"/>
</dbReference>